<evidence type="ECO:0000256" key="10">
    <source>
        <dbReference type="ARBA" id="ARBA00022989"/>
    </source>
</evidence>
<feature type="transmembrane region" description="Helical" evidence="21">
    <location>
        <begin position="159"/>
        <end position="178"/>
    </location>
</feature>
<keyword evidence="16" id="KW-0753">Steroid metabolism</keyword>
<keyword evidence="12" id="KW-0756">Sterol biosynthesis</keyword>
<evidence type="ECO:0000256" key="1">
    <source>
        <dbReference type="ARBA" id="ARBA00004477"/>
    </source>
</evidence>
<evidence type="ECO:0000313" key="22">
    <source>
        <dbReference type="EMBL" id="WMV35709.1"/>
    </source>
</evidence>
<feature type="non-terminal residue" evidence="22">
    <location>
        <position position="1"/>
    </location>
</feature>
<evidence type="ECO:0000256" key="18">
    <source>
        <dbReference type="ARBA" id="ARBA00039984"/>
    </source>
</evidence>
<proteinExistence type="inferred from homology"/>
<dbReference type="GO" id="GO:0006695">
    <property type="term" value="P:cholesterol biosynthetic process"/>
    <property type="evidence" value="ECO:0007669"/>
    <property type="project" value="UniProtKB-KW"/>
</dbReference>
<accession>A0AAF0TX99</accession>
<evidence type="ECO:0000256" key="5">
    <source>
        <dbReference type="ARBA" id="ARBA00022692"/>
    </source>
</evidence>
<evidence type="ECO:0000256" key="17">
    <source>
        <dbReference type="ARBA" id="ARBA00038851"/>
    </source>
</evidence>
<organism evidence="22 23">
    <name type="scientific">Solanum verrucosum</name>
    <dbReference type="NCBI Taxonomy" id="315347"/>
    <lineage>
        <taxon>Eukaryota</taxon>
        <taxon>Viridiplantae</taxon>
        <taxon>Streptophyta</taxon>
        <taxon>Embryophyta</taxon>
        <taxon>Tracheophyta</taxon>
        <taxon>Spermatophyta</taxon>
        <taxon>Magnoliopsida</taxon>
        <taxon>eudicotyledons</taxon>
        <taxon>Gunneridae</taxon>
        <taxon>Pentapetalae</taxon>
        <taxon>asterids</taxon>
        <taxon>lamiids</taxon>
        <taxon>Solanales</taxon>
        <taxon>Solanaceae</taxon>
        <taxon>Solanoideae</taxon>
        <taxon>Solaneae</taxon>
        <taxon>Solanum</taxon>
    </lineage>
</organism>
<protein>
    <recommendedName>
        <fullName evidence="18">7-dehydrocholesterol reductase</fullName>
        <ecNumber evidence="17">1.3.1.21</ecNumber>
    </recommendedName>
    <alternativeName>
        <fullName evidence="19">Sterol Delta(7)-reductase</fullName>
    </alternativeName>
</protein>
<keyword evidence="7" id="KW-0256">Endoplasmic reticulum</keyword>
<feature type="transmembrane region" description="Helical" evidence="21">
    <location>
        <begin position="341"/>
        <end position="361"/>
    </location>
</feature>
<keyword evidence="13" id="KW-0443">Lipid metabolism</keyword>
<dbReference type="GO" id="GO:0016132">
    <property type="term" value="P:brassinosteroid biosynthetic process"/>
    <property type="evidence" value="ECO:0007669"/>
    <property type="project" value="TreeGrafter"/>
</dbReference>
<evidence type="ECO:0000256" key="14">
    <source>
        <dbReference type="ARBA" id="ARBA00023136"/>
    </source>
</evidence>
<dbReference type="PANTHER" id="PTHR21257:SF38">
    <property type="entry name" value="7-DEHYDROCHOLESTEROL REDUCTASE"/>
    <property type="match status" value="1"/>
</dbReference>
<keyword evidence="9" id="KW-0752">Steroid biosynthesis</keyword>
<feature type="transmembrane region" description="Helical" evidence="21">
    <location>
        <begin position="279"/>
        <end position="296"/>
    </location>
</feature>
<feature type="transmembrane region" description="Helical" evidence="21">
    <location>
        <begin position="61"/>
        <end position="83"/>
    </location>
</feature>
<keyword evidence="8" id="KW-0521">NADP</keyword>
<dbReference type="GO" id="GO:0047598">
    <property type="term" value="F:7-dehydrocholesterol reductase activity"/>
    <property type="evidence" value="ECO:0007669"/>
    <property type="project" value="UniProtKB-EC"/>
</dbReference>
<dbReference type="PANTHER" id="PTHR21257">
    <property type="entry name" value="DELTA(14)-STEROL REDUCTASE"/>
    <property type="match status" value="1"/>
</dbReference>
<dbReference type="Proteomes" id="UP001234989">
    <property type="component" value="Chromosome 6"/>
</dbReference>
<keyword evidence="4" id="KW-0153">Cholesterol metabolism</keyword>
<evidence type="ECO:0000256" key="16">
    <source>
        <dbReference type="ARBA" id="ARBA00023221"/>
    </source>
</evidence>
<evidence type="ECO:0000313" key="23">
    <source>
        <dbReference type="Proteomes" id="UP001234989"/>
    </source>
</evidence>
<reference evidence="22" key="1">
    <citation type="submission" date="2023-08" db="EMBL/GenBank/DDBJ databases">
        <title>A de novo genome assembly of Solanum verrucosum Schlechtendal, a Mexican diploid species geographically isolated from the other diploid A-genome species in potato relatives.</title>
        <authorList>
            <person name="Hosaka K."/>
        </authorList>
    </citation>
    <scope>NUCLEOTIDE SEQUENCE</scope>
    <source>
        <tissue evidence="22">Young leaves</tissue>
    </source>
</reference>
<keyword evidence="14 21" id="KW-0472">Membrane</keyword>
<name>A0AAF0TX99_SOLVR</name>
<evidence type="ECO:0000256" key="20">
    <source>
        <dbReference type="SAM" id="MobiDB-lite"/>
    </source>
</evidence>
<dbReference type="Pfam" id="PF01222">
    <property type="entry name" value="ERG4_ERG24"/>
    <property type="match status" value="1"/>
</dbReference>
<evidence type="ECO:0000256" key="19">
    <source>
        <dbReference type="ARBA" id="ARBA00042688"/>
    </source>
</evidence>
<feature type="transmembrane region" description="Helical" evidence="21">
    <location>
        <begin position="190"/>
        <end position="207"/>
    </location>
</feature>
<dbReference type="Gene3D" id="1.20.120.1630">
    <property type="match status" value="1"/>
</dbReference>
<evidence type="ECO:0000256" key="12">
    <source>
        <dbReference type="ARBA" id="ARBA00023011"/>
    </source>
</evidence>
<feature type="region of interest" description="Disordered" evidence="20">
    <location>
        <begin position="661"/>
        <end position="680"/>
    </location>
</feature>
<dbReference type="EC" id="1.3.1.21" evidence="17"/>
<evidence type="ECO:0000256" key="13">
    <source>
        <dbReference type="ARBA" id="ARBA00023098"/>
    </source>
</evidence>
<keyword evidence="3" id="KW-0444">Lipid biosynthesis</keyword>
<evidence type="ECO:0000256" key="6">
    <source>
        <dbReference type="ARBA" id="ARBA00022778"/>
    </source>
</evidence>
<evidence type="ECO:0000256" key="7">
    <source>
        <dbReference type="ARBA" id="ARBA00022824"/>
    </source>
</evidence>
<dbReference type="GO" id="GO:0005789">
    <property type="term" value="C:endoplasmic reticulum membrane"/>
    <property type="evidence" value="ECO:0007669"/>
    <property type="project" value="UniProtKB-SubCell"/>
</dbReference>
<dbReference type="FunFam" id="1.20.120.1630:FF:000006">
    <property type="entry name" value="Putative 7-dehydrocholesterol reductase"/>
    <property type="match status" value="1"/>
</dbReference>
<gene>
    <name evidence="22" type="ORF">MTR67_029094</name>
</gene>
<evidence type="ECO:0000256" key="15">
    <source>
        <dbReference type="ARBA" id="ARBA00023166"/>
    </source>
</evidence>
<comment type="similarity">
    <text evidence="2">Belongs to the ERG4/ERG24 family.</text>
</comment>
<dbReference type="AlphaFoldDB" id="A0AAF0TX99"/>
<keyword evidence="23" id="KW-1185">Reference proteome</keyword>
<keyword evidence="5 21" id="KW-0812">Transmembrane</keyword>
<evidence type="ECO:0000256" key="21">
    <source>
        <dbReference type="SAM" id="Phobius"/>
    </source>
</evidence>
<feature type="transmembrane region" description="Helical" evidence="21">
    <location>
        <begin position="311"/>
        <end position="329"/>
    </location>
</feature>
<keyword evidence="15" id="KW-1207">Sterol metabolism</keyword>
<feature type="transmembrane region" description="Helical" evidence="21">
    <location>
        <begin position="425"/>
        <end position="450"/>
    </location>
</feature>
<evidence type="ECO:0000256" key="4">
    <source>
        <dbReference type="ARBA" id="ARBA00022548"/>
    </source>
</evidence>
<sequence>HARQPTLSRGILANSYIEESAESWRTTSAVYDKEHFQCTVEQRGGREEEAMAESQLVHPPLFTYISMLALLTLVPPFVILMWYTNVHADGSVLQTFNYLKENGLQGLIDIWPRPTAIAGKIIICYALFEATLQLLLPGKRVEGPISPTGHRPVYKANGMAAYTVTLITYLCLWWFGIFNPTIVYDHLGEILSTLNFGSLIFCLFLYIKGHVAPSSTDHGSSGNIIVDYYWGMELYPRIGKHFDIKVFTNCRFGMISWGLLPITYCIKQYEEYGSLSDSMLIHTIITLVYVTKFFWWEAGYWNTMDIAHDRAGFYICWGCLVFLPCMYTSPGMYLVKHPVNLGPQLAISILVAGILCVYINYDCDRQRQEFRRTNGKALVWGKAPSKIVASYTTTTGETKTSLLLTSGWWGLSRHFHYVPEILASFFWSVPALFNHFIPYFYVIYLTGLLLDRAKRDDERCKSKYGKYWKKYCEKGYKSVLNSKSAEEVLANFAKWEPRHGKFRYRHPWAQYLDIGGIARDCAYRIHALNVYLNYETQIEQEIRTKIQEPCMKVCTECGHVLKELALAMKTMTYPLTIIVHIDNAKIAAENLKSLLHTNSSWEGIIFSDIIPMATVASLLIETVYYTIKMVESFDQLAALARFKKTNRFAPVRIRTNSWKTKRVMPDQPSTESVHHDVAAE</sequence>
<dbReference type="EMBL" id="CP133617">
    <property type="protein sequence ID" value="WMV35709.1"/>
    <property type="molecule type" value="Genomic_DNA"/>
</dbReference>
<evidence type="ECO:0000256" key="11">
    <source>
        <dbReference type="ARBA" id="ARBA00023002"/>
    </source>
</evidence>
<evidence type="ECO:0000256" key="9">
    <source>
        <dbReference type="ARBA" id="ARBA00022955"/>
    </source>
</evidence>
<evidence type="ECO:0000256" key="2">
    <source>
        <dbReference type="ARBA" id="ARBA00005402"/>
    </source>
</evidence>
<comment type="subcellular location">
    <subcellularLocation>
        <location evidence="1">Endoplasmic reticulum membrane</location>
        <topology evidence="1">Multi-pass membrane protein</topology>
    </subcellularLocation>
</comment>
<dbReference type="InterPro" id="IPR018083">
    <property type="entry name" value="Sterol_reductase_CS"/>
</dbReference>
<dbReference type="GO" id="GO:0015743">
    <property type="term" value="P:malate transport"/>
    <property type="evidence" value="ECO:0007669"/>
    <property type="project" value="InterPro"/>
</dbReference>
<feature type="transmembrane region" description="Helical" evidence="21">
    <location>
        <begin position="117"/>
        <end position="138"/>
    </location>
</feature>
<keyword evidence="11" id="KW-0560">Oxidoreductase</keyword>
<evidence type="ECO:0000256" key="3">
    <source>
        <dbReference type="ARBA" id="ARBA00022516"/>
    </source>
</evidence>
<keyword evidence="6" id="KW-0152">Cholesterol biosynthesis</keyword>
<keyword evidence="10 21" id="KW-1133">Transmembrane helix</keyword>
<dbReference type="PROSITE" id="PS01018">
    <property type="entry name" value="STEROL_REDUCT_2"/>
    <property type="match status" value="1"/>
</dbReference>
<dbReference type="InterPro" id="IPR001171">
    <property type="entry name" value="ERG24_DHCR-like"/>
</dbReference>
<evidence type="ECO:0000256" key="8">
    <source>
        <dbReference type="ARBA" id="ARBA00022857"/>
    </source>
</evidence>